<keyword evidence="11" id="KW-1185">Reference proteome</keyword>
<dbReference type="Proteomes" id="UP001501303">
    <property type="component" value="Unassembled WGS sequence"/>
</dbReference>
<keyword evidence="6 8" id="KW-0472">Membrane</keyword>
<name>A0ABN2NRI5_9ACTN</name>
<dbReference type="Pfam" id="PF02397">
    <property type="entry name" value="Bac_transf"/>
    <property type="match status" value="1"/>
</dbReference>
<feature type="domain" description="Bacterial sugar transferase" evidence="9">
    <location>
        <begin position="302"/>
        <end position="487"/>
    </location>
</feature>
<keyword evidence="4 8" id="KW-0812">Transmembrane</keyword>
<evidence type="ECO:0000256" key="3">
    <source>
        <dbReference type="ARBA" id="ARBA00022679"/>
    </source>
</evidence>
<gene>
    <name evidence="10" type="ORF">GCM10009716_04730</name>
</gene>
<proteinExistence type="inferred from homology"/>
<dbReference type="PANTHER" id="PTHR30576:SF10">
    <property type="entry name" value="SLL5057 PROTEIN"/>
    <property type="match status" value="1"/>
</dbReference>
<feature type="region of interest" description="Disordered" evidence="7">
    <location>
        <begin position="1"/>
        <end position="23"/>
    </location>
</feature>
<keyword evidence="3" id="KW-0808">Transferase</keyword>
<evidence type="ECO:0000256" key="5">
    <source>
        <dbReference type="ARBA" id="ARBA00022989"/>
    </source>
</evidence>
<evidence type="ECO:0000256" key="6">
    <source>
        <dbReference type="ARBA" id="ARBA00023136"/>
    </source>
</evidence>
<evidence type="ECO:0000256" key="7">
    <source>
        <dbReference type="SAM" id="MobiDB-lite"/>
    </source>
</evidence>
<keyword evidence="5 8" id="KW-1133">Transmembrane helix</keyword>
<feature type="transmembrane region" description="Helical" evidence="8">
    <location>
        <begin position="120"/>
        <end position="144"/>
    </location>
</feature>
<dbReference type="PANTHER" id="PTHR30576">
    <property type="entry name" value="COLANIC BIOSYNTHESIS UDP-GLUCOSE LIPID CARRIER TRANSFERASE"/>
    <property type="match status" value="1"/>
</dbReference>
<evidence type="ECO:0000256" key="2">
    <source>
        <dbReference type="ARBA" id="ARBA00006464"/>
    </source>
</evidence>
<feature type="transmembrane region" description="Helical" evidence="8">
    <location>
        <begin position="63"/>
        <end position="81"/>
    </location>
</feature>
<dbReference type="EMBL" id="BAAAMJ010000004">
    <property type="protein sequence ID" value="GAA1897817.1"/>
    <property type="molecule type" value="Genomic_DNA"/>
</dbReference>
<evidence type="ECO:0000256" key="4">
    <source>
        <dbReference type="ARBA" id="ARBA00022692"/>
    </source>
</evidence>
<comment type="subcellular location">
    <subcellularLocation>
        <location evidence="1">Membrane</location>
        <topology evidence="1">Multi-pass membrane protein</topology>
    </subcellularLocation>
</comment>
<dbReference type="NCBIfam" id="TIGR03025">
    <property type="entry name" value="EPS_sugtrans"/>
    <property type="match status" value="1"/>
</dbReference>
<evidence type="ECO:0000259" key="9">
    <source>
        <dbReference type="Pfam" id="PF02397"/>
    </source>
</evidence>
<evidence type="ECO:0000313" key="10">
    <source>
        <dbReference type="EMBL" id="GAA1897817.1"/>
    </source>
</evidence>
<dbReference type="InterPro" id="IPR017475">
    <property type="entry name" value="EPS_sugar_tfrase"/>
</dbReference>
<comment type="caution">
    <text evidence="10">The sequence shown here is derived from an EMBL/GenBank/DDBJ whole genome shotgun (WGS) entry which is preliminary data.</text>
</comment>
<protein>
    <recommendedName>
        <fullName evidence="9">Bacterial sugar transferase domain-containing protein</fullName>
    </recommendedName>
</protein>
<dbReference type="InterPro" id="IPR003362">
    <property type="entry name" value="Bact_transf"/>
</dbReference>
<evidence type="ECO:0000256" key="1">
    <source>
        <dbReference type="ARBA" id="ARBA00004141"/>
    </source>
</evidence>
<dbReference type="RefSeq" id="WP_344258389.1">
    <property type="nucleotide sequence ID" value="NZ_BAAAMJ010000004.1"/>
</dbReference>
<feature type="transmembrane region" description="Helical" evidence="8">
    <location>
        <begin position="31"/>
        <end position="57"/>
    </location>
</feature>
<evidence type="ECO:0000313" key="11">
    <source>
        <dbReference type="Proteomes" id="UP001501303"/>
    </source>
</evidence>
<organism evidence="10 11">
    <name type="scientific">Streptomyces sodiiphilus</name>
    <dbReference type="NCBI Taxonomy" id="226217"/>
    <lineage>
        <taxon>Bacteria</taxon>
        <taxon>Bacillati</taxon>
        <taxon>Actinomycetota</taxon>
        <taxon>Actinomycetes</taxon>
        <taxon>Kitasatosporales</taxon>
        <taxon>Streptomycetaceae</taxon>
        <taxon>Streptomyces</taxon>
    </lineage>
</organism>
<comment type="similarity">
    <text evidence="2">Belongs to the bacterial sugar transferase family.</text>
</comment>
<feature type="transmembrane region" description="Helical" evidence="8">
    <location>
        <begin position="307"/>
        <end position="327"/>
    </location>
</feature>
<accession>A0ABN2NRI5</accession>
<reference evidence="10 11" key="1">
    <citation type="journal article" date="2019" name="Int. J. Syst. Evol. Microbiol.">
        <title>The Global Catalogue of Microorganisms (GCM) 10K type strain sequencing project: providing services to taxonomists for standard genome sequencing and annotation.</title>
        <authorList>
            <consortium name="The Broad Institute Genomics Platform"/>
            <consortium name="The Broad Institute Genome Sequencing Center for Infectious Disease"/>
            <person name="Wu L."/>
            <person name="Ma J."/>
        </authorList>
    </citation>
    <scope>NUCLEOTIDE SEQUENCE [LARGE SCALE GENOMIC DNA]</scope>
    <source>
        <strain evidence="10 11">JCM 13581</strain>
    </source>
</reference>
<feature type="transmembrane region" description="Helical" evidence="8">
    <location>
        <begin position="93"/>
        <end position="114"/>
    </location>
</feature>
<sequence length="494" mass="52105">MRHSSIPQTAAEPRDATPAPLPADGPAREKAAWYAPAAAAADTLGVLVPVLVVFHTAGESRPVLAAAVATVAWLGVRVAHGRYRPRAVGESRGLLAAVHDWLILAGLLAVLRVVTGESSALPTAVAALAPSLAVTGLATALIHAHLRGLRRQARAVRRVLVVGQAGPADAVTGQLAARTDHAYVVVGAVRAGEAPLTCGVPELGRLPAEDPGTVTGPDGSVVLRAARAQQAGLVLVTPGTLLTGERLRRLSWVVQDAGLPLAVASGLTEVARGRVRVSTPAGLNLLHLTPPVRSGPRLMVKYGLDRTGAAVGLVLLSPLLLALALAVRLDSPGPVLYRQTRIGHRGKPFTMWKFRSMVTGADRLRSSLEDANEQSGPRFKMRRDPRITRLGRFLRSSSLDELPQLVNVARGEMSLVGPRPPLPEEVAAYDGVELRRLCVRPGITGLWQVSGRSELSWDESLALDLSYTDNWSVAGDLDVLARTLRAVAGGRGAY</sequence>
<evidence type="ECO:0000256" key="8">
    <source>
        <dbReference type="SAM" id="Phobius"/>
    </source>
</evidence>